<reference evidence="4" key="1">
    <citation type="submission" date="2020-12" db="EMBL/GenBank/DDBJ databases">
        <title>Bacterial novel species Mucilaginibacter sp. SD-g isolated from soil.</title>
        <authorList>
            <person name="Jung H.-Y."/>
        </authorList>
    </citation>
    <scope>NUCLEOTIDE SEQUENCE</scope>
    <source>
        <strain evidence="4">SD-g</strain>
    </source>
</reference>
<dbReference type="InterPro" id="IPR011964">
    <property type="entry name" value="YVTN_b-propeller_repeat"/>
</dbReference>
<evidence type="ECO:0000256" key="3">
    <source>
        <dbReference type="SAM" id="SignalP"/>
    </source>
</evidence>
<dbReference type="PANTHER" id="PTHR47197:SF3">
    <property type="entry name" value="DIHYDRO-HEME D1 DEHYDROGENASE"/>
    <property type="match status" value="1"/>
</dbReference>
<sequence>MKQKLLLSIAAIAVTFQSFAQTPGKIAQTEQVLLPNGWKLSPAGRSLPLGDLPLNMQLSSSGKYLAVTNNGQSVQSLQLIDPKSEKLLDEQELKKSWYGIAFSRDEKELYASGGNDNIILDFHISNSKLGKPDTIRLGAAWPKNKICPTGIAVNKKNTILYTVTKEDSTLYIIDPARKNILKRVKLSAEAYSCVLSPDEKTLYISLWGGNKVAFYNTSTQTLTSIQAGSHPNELLLNKKGTLLFVANANDNSVSIINTATHKILETVSTALYPTHLTGSTTNGFALSSNQKTLYIANADNNCLAVFDVSQPANSQSRGFIPVGWYPTNVKMLGKKILVSNGKGFKSMANPNGPQPVKKTDNSGYQIGSTNRKEQYIGGLFKGTLSFINAPDEAQLKAYTKQVYANTPFNDKIAAEAPGEAGNPIPRKQGEKSPIKHVFYIIKENRTYDQVMGDVAEGNGDTSLCIFGKTVTPNLHAIAKNYVLLDNFYVDAEVSADGHNWSTAAYATDFVEKTWPTSYGGRGGNYDFEGTRFAAYPRDGFIWDYCKRAGVSYRTYGEFVTDGENAKASLKSLEGHFCKQSPGFDMSVMDLKREEVWAHDFDSLLTINQVPQFNSIRISNDHTSGQRKGARTPIACVADNDLAVGRLIEHLSHSPIWKESVVIVLEDDAQNGPDHVDAHRSPVFLAGPYVKRNAVIHGMYSTSGVLRTIELILGLPPMSQYDASAMPLYACFTNNPDFTPYVVKPAQVDLDARNIADNESSRRSESFNLAKEDAAPDLDLNEVVWKSVKGENSIMPAPKRSAFVILEKKKKQDDD</sequence>
<dbReference type="EMBL" id="JAEHFW010000003">
    <property type="protein sequence ID" value="MBK0380454.1"/>
    <property type="molecule type" value="Genomic_DNA"/>
</dbReference>
<protein>
    <submittedName>
        <fullName evidence="4">Bifunctional YncE family protein/alkaline phosphatase family protein</fullName>
    </submittedName>
</protein>
<evidence type="ECO:0000313" key="5">
    <source>
        <dbReference type="Proteomes" id="UP000613193"/>
    </source>
</evidence>
<gene>
    <name evidence="4" type="ORF">I5M19_14105</name>
</gene>
<feature type="chain" id="PRO_5037704546" evidence="3">
    <location>
        <begin position="21"/>
        <end position="814"/>
    </location>
</feature>
<dbReference type="Pfam" id="PF04185">
    <property type="entry name" value="Phosphoesterase"/>
    <property type="match status" value="1"/>
</dbReference>
<dbReference type="InterPro" id="IPR011048">
    <property type="entry name" value="Haem_d1_sf"/>
</dbReference>
<feature type="signal peptide" evidence="3">
    <location>
        <begin position="1"/>
        <end position="20"/>
    </location>
</feature>
<dbReference type="Pfam" id="PF10282">
    <property type="entry name" value="Lactonase"/>
    <property type="match status" value="1"/>
</dbReference>
<dbReference type="GO" id="GO:0016788">
    <property type="term" value="F:hydrolase activity, acting on ester bonds"/>
    <property type="evidence" value="ECO:0007669"/>
    <property type="project" value="InterPro"/>
</dbReference>
<keyword evidence="3" id="KW-0732">Signal</keyword>
<dbReference type="SUPFAM" id="SSF51004">
    <property type="entry name" value="C-terminal (heme d1) domain of cytochrome cd1-nitrite reductase"/>
    <property type="match status" value="1"/>
</dbReference>
<dbReference type="NCBIfam" id="TIGR02276">
    <property type="entry name" value="beta_rpt_yvtn"/>
    <property type="match status" value="1"/>
</dbReference>
<dbReference type="Gene3D" id="3.40.720.10">
    <property type="entry name" value="Alkaline Phosphatase, subunit A"/>
    <property type="match status" value="1"/>
</dbReference>
<keyword evidence="1" id="KW-0378">Hydrolase</keyword>
<dbReference type="PANTHER" id="PTHR47197">
    <property type="entry name" value="PROTEIN NIRF"/>
    <property type="match status" value="1"/>
</dbReference>
<name>A0A934UNI5_9SPHI</name>
<accession>A0A934UNI5</accession>
<dbReference type="Gene3D" id="2.130.10.10">
    <property type="entry name" value="YVTN repeat-like/Quinoprotein amine dehydrogenase"/>
    <property type="match status" value="2"/>
</dbReference>
<comment type="caution">
    <text evidence="4">The sequence shown here is derived from an EMBL/GenBank/DDBJ whole genome shotgun (WGS) entry which is preliminary data.</text>
</comment>
<dbReference type="InterPro" id="IPR019405">
    <property type="entry name" value="Lactonase_7-beta_prop"/>
</dbReference>
<dbReference type="RefSeq" id="WP_200067005.1">
    <property type="nucleotide sequence ID" value="NZ_JAEHFW010000003.1"/>
</dbReference>
<dbReference type="InterPro" id="IPR017850">
    <property type="entry name" value="Alkaline_phosphatase_core_sf"/>
</dbReference>
<organism evidence="4 5">
    <name type="scientific">Mucilaginibacter segetis</name>
    <dbReference type="NCBI Taxonomy" id="2793071"/>
    <lineage>
        <taxon>Bacteria</taxon>
        <taxon>Pseudomonadati</taxon>
        <taxon>Bacteroidota</taxon>
        <taxon>Sphingobacteriia</taxon>
        <taxon>Sphingobacteriales</taxon>
        <taxon>Sphingobacteriaceae</taxon>
        <taxon>Mucilaginibacter</taxon>
    </lineage>
</organism>
<evidence type="ECO:0000256" key="1">
    <source>
        <dbReference type="ARBA" id="ARBA00022801"/>
    </source>
</evidence>
<keyword evidence="5" id="KW-1185">Reference proteome</keyword>
<dbReference type="SUPFAM" id="SSF53649">
    <property type="entry name" value="Alkaline phosphatase-like"/>
    <property type="match status" value="1"/>
</dbReference>
<dbReference type="InterPro" id="IPR015943">
    <property type="entry name" value="WD40/YVTN_repeat-like_dom_sf"/>
</dbReference>
<feature type="region of interest" description="Disordered" evidence="2">
    <location>
        <begin position="347"/>
        <end position="367"/>
    </location>
</feature>
<dbReference type="InterPro" id="IPR051200">
    <property type="entry name" value="Host-pathogen_enzymatic-act"/>
</dbReference>
<proteinExistence type="predicted"/>
<dbReference type="Proteomes" id="UP000613193">
    <property type="component" value="Unassembled WGS sequence"/>
</dbReference>
<evidence type="ECO:0000313" key="4">
    <source>
        <dbReference type="EMBL" id="MBK0380454.1"/>
    </source>
</evidence>
<dbReference type="AlphaFoldDB" id="A0A934UNI5"/>
<evidence type="ECO:0000256" key="2">
    <source>
        <dbReference type="SAM" id="MobiDB-lite"/>
    </source>
</evidence>
<dbReference type="InterPro" id="IPR007312">
    <property type="entry name" value="Phosphoesterase"/>
</dbReference>